<feature type="transmembrane region" description="Helical" evidence="1">
    <location>
        <begin position="297"/>
        <end position="318"/>
    </location>
</feature>
<dbReference type="Proteomes" id="UP000594637">
    <property type="component" value="Chromosome"/>
</dbReference>
<name>A0A7T0LMB6_9ACTO</name>
<feature type="transmembrane region" description="Helical" evidence="1">
    <location>
        <begin position="238"/>
        <end position="258"/>
    </location>
</feature>
<sequence>MHGAVVLLRVLTRRRRRVAAVWLLVLWAFVAVAPPSYERTYPDAASRRAVIDLATASPAMSVLMGRLPSPGNLGQVFAWETGAYVLWCAALLAVVLTASATRGEEDSGLVELTRGAGAGRWAPLVAPAAWVAALLTVLSVGTGLLLTAAALTVAEMTVAGAWVYAAQLLVVGLVFEAVMLVLAQLFREPTAVRGAGLLGFAVAFALRVVADTTGTSWLRWFTPLAWRDLVDPYGANDGGALVVGLGVATAAGGLAALLHHRRDTGAALLPELTASRRRRRVRGPLDLLVRLGARSAMWWLVSLSVLTVLFTGMGAAMGDALRASEQAAAALAALTGPGSIAATYLLLVAEFNVLLVVVAVVLRALGAVTDERGGLTEMVLAQGVSRSRWYWARVIDAAALGAVMLVVTAGATAAVAGSQFPGEQAAQRAWTYTLSQGVGMLAVLGAVFALVGLAPRLAGTSWAVVAWSVFTVFLGGLLDLPRWLLGVSVLGHVVEVGAPTAWGPLVAQGAVGVLGLLLGWWGLRRRPVPSV</sequence>
<feature type="transmembrane region" description="Helical" evidence="1">
    <location>
        <begin position="338"/>
        <end position="362"/>
    </location>
</feature>
<feature type="transmembrane region" description="Helical" evidence="1">
    <location>
        <begin position="195"/>
        <end position="218"/>
    </location>
</feature>
<keyword evidence="1" id="KW-0472">Membrane</keyword>
<proteinExistence type="predicted"/>
<evidence type="ECO:0000256" key="1">
    <source>
        <dbReference type="SAM" id="Phobius"/>
    </source>
</evidence>
<feature type="transmembrane region" description="Helical" evidence="1">
    <location>
        <begin position="161"/>
        <end position="183"/>
    </location>
</feature>
<dbReference type="EMBL" id="CP063989">
    <property type="protein sequence ID" value="QPL05763.1"/>
    <property type="molecule type" value="Genomic_DNA"/>
</dbReference>
<keyword evidence="1" id="KW-1133">Transmembrane helix</keyword>
<feature type="transmembrane region" description="Helical" evidence="1">
    <location>
        <begin position="121"/>
        <end position="149"/>
    </location>
</feature>
<feature type="transmembrane region" description="Helical" evidence="1">
    <location>
        <begin position="394"/>
        <end position="417"/>
    </location>
</feature>
<feature type="transmembrane region" description="Helical" evidence="1">
    <location>
        <begin position="463"/>
        <end position="485"/>
    </location>
</feature>
<keyword evidence="3" id="KW-1185">Reference proteome</keyword>
<protein>
    <submittedName>
        <fullName evidence="2">Tat pathway signal protein</fullName>
    </submittedName>
</protein>
<gene>
    <name evidence="2" type="ORF">ID810_01900</name>
</gene>
<evidence type="ECO:0000313" key="3">
    <source>
        <dbReference type="Proteomes" id="UP000594637"/>
    </source>
</evidence>
<keyword evidence="1" id="KW-0812">Transmembrane</keyword>
<dbReference type="AlphaFoldDB" id="A0A7T0LMB6"/>
<dbReference type="RefSeq" id="WP_166856352.1">
    <property type="nucleotide sequence ID" value="NZ_CP063989.1"/>
</dbReference>
<reference evidence="2 3" key="1">
    <citation type="submission" date="2020-11" db="EMBL/GenBank/DDBJ databases">
        <title>Actinomyces sp. ZJ750.</title>
        <authorList>
            <person name="Zhou J."/>
        </authorList>
    </citation>
    <scope>NUCLEOTIDE SEQUENCE [LARGE SCALE GENOMIC DNA]</scope>
    <source>
        <strain evidence="2 3">ZJ750</strain>
    </source>
</reference>
<accession>A0A7T0LMB6</accession>
<evidence type="ECO:0000313" key="2">
    <source>
        <dbReference type="EMBL" id="QPL05763.1"/>
    </source>
</evidence>
<feature type="transmembrane region" description="Helical" evidence="1">
    <location>
        <begin position="505"/>
        <end position="523"/>
    </location>
</feature>
<feature type="transmembrane region" description="Helical" evidence="1">
    <location>
        <begin position="18"/>
        <end position="37"/>
    </location>
</feature>
<feature type="transmembrane region" description="Helical" evidence="1">
    <location>
        <begin position="429"/>
        <end position="451"/>
    </location>
</feature>
<dbReference type="KEGG" id="arep:ID810_01900"/>
<feature type="transmembrane region" description="Helical" evidence="1">
    <location>
        <begin position="76"/>
        <end position="100"/>
    </location>
</feature>
<organism evidence="2 3">
    <name type="scientific">Actinomyces respiraculi</name>
    <dbReference type="NCBI Taxonomy" id="2744574"/>
    <lineage>
        <taxon>Bacteria</taxon>
        <taxon>Bacillati</taxon>
        <taxon>Actinomycetota</taxon>
        <taxon>Actinomycetes</taxon>
        <taxon>Actinomycetales</taxon>
        <taxon>Actinomycetaceae</taxon>
        <taxon>Actinomyces</taxon>
    </lineage>
</organism>